<organism evidence="1 2">
    <name type="scientific">Streptomyces filamentosus</name>
    <name type="common">Streptomyces roseosporus</name>
    <dbReference type="NCBI Taxonomy" id="67294"/>
    <lineage>
        <taxon>Bacteria</taxon>
        <taxon>Bacillati</taxon>
        <taxon>Actinomycetota</taxon>
        <taxon>Actinomycetes</taxon>
        <taxon>Kitasatosporales</taxon>
        <taxon>Streptomycetaceae</taxon>
        <taxon>Streptomyces</taxon>
    </lineage>
</organism>
<protein>
    <submittedName>
        <fullName evidence="1">Uncharacterized protein</fullName>
    </submittedName>
</protein>
<dbReference type="AlphaFoldDB" id="A0A919BH42"/>
<comment type="caution">
    <text evidence="1">The sequence shown here is derived from an EMBL/GenBank/DDBJ whole genome shotgun (WGS) entry which is preliminary data.</text>
</comment>
<keyword evidence="2" id="KW-1185">Reference proteome</keyword>
<dbReference type="EMBL" id="BNBE01000001">
    <property type="protein sequence ID" value="GHF91344.1"/>
    <property type="molecule type" value="Genomic_DNA"/>
</dbReference>
<accession>A0A919BH42</accession>
<name>A0A919BH42_STRFL</name>
<evidence type="ECO:0000313" key="2">
    <source>
        <dbReference type="Proteomes" id="UP000632849"/>
    </source>
</evidence>
<evidence type="ECO:0000313" key="1">
    <source>
        <dbReference type="EMBL" id="GHF91344.1"/>
    </source>
</evidence>
<sequence length="172" mass="19056">MFDRLGRARVQDVLVPGYVDRDGKRPVFRPFPASVFLELADGFVELVTVPDEGRMTVRFVAEPCIPEALLDEEEEFALDSRGLDVFTDAHSSLRVTRIRGVVPADSSTGAGEPDTAYECLEFRFEDGWYLFADPGYPLGIRIGGEGAYDRLLELNAGRPTALEPGTPFVWTP</sequence>
<proteinExistence type="predicted"/>
<gene>
    <name evidence="1" type="ORF">GCM10017667_20780</name>
</gene>
<reference evidence="1" key="2">
    <citation type="submission" date="2020-09" db="EMBL/GenBank/DDBJ databases">
        <authorList>
            <person name="Sun Q."/>
            <person name="Ohkuma M."/>
        </authorList>
    </citation>
    <scope>NUCLEOTIDE SEQUENCE</scope>
    <source>
        <strain evidence="1">JCM 4122</strain>
    </source>
</reference>
<dbReference type="Proteomes" id="UP000632849">
    <property type="component" value="Unassembled WGS sequence"/>
</dbReference>
<reference evidence="1" key="1">
    <citation type="journal article" date="2014" name="Int. J. Syst. Evol. Microbiol.">
        <title>Complete genome sequence of Corynebacterium casei LMG S-19264T (=DSM 44701T), isolated from a smear-ripened cheese.</title>
        <authorList>
            <consortium name="US DOE Joint Genome Institute (JGI-PGF)"/>
            <person name="Walter F."/>
            <person name="Albersmeier A."/>
            <person name="Kalinowski J."/>
            <person name="Ruckert C."/>
        </authorList>
    </citation>
    <scope>NUCLEOTIDE SEQUENCE</scope>
    <source>
        <strain evidence="1">JCM 4122</strain>
    </source>
</reference>